<organism evidence="2 3">
    <name type="scientific">Polarella glacialis</name>
    <name type="common">Dinoflagellate</name>
    <dbReference type="NCBI Taxonomy" id="89957"/>
    <lineage>
        <taxon>Eukaryota</taxon>
        <taxon>Sar</taxon>
        <taxon>Alveolata</taxon>
        <taxon>Dinophyceae</taxon>
        <taxon>Suessiales</taxon>
        <taxon>Suessiaceae</taxon>
        <taxon>Polarella</taxon>
    </lineage>
</organism>
<evidence type="ECO:0000256" key="1">
    <source>
        <dbReference type="SAM" id="MobiDB-lite"/>
    </source>
</evidence>
<evidence type="ECO:0000313" key="2">
    <source>
        <dbReference type="EMBL" id="CAE8642042.1"/>
    </source>
</evidence>
<accession>A0A813HWE6</accession>
<dbReference type="AlphaFoldDB" id="A0A813HWE6"/>
<dbReference type="EMBL" id="CAJNNV010033084">
    <property type="protein sequence ID" value="CAE8642042.1"/>
    <property type="molecule type" value="Genomic_DNA"/>
</dbReference>
<name>A0A813HWE6_POLGL</name>
<feature type="compositionally biased region" description="Acidic residues" evidence="1">
    <location>
        <begin position="29"/>
        <end position="38"/>
    </location>
</feature>
<keyword evidence="3" id="KW-1185">Reference proteome</keyword>
<evidence type="ECO:0000313" key="3">
    <source>
        <dbReference type="Proteomes" id="UP000654075"/>
    </source>
</evidence>
<comment type="caution">
    <text evidence="2">The sequence shown here is derived from an EMBL/GenBank/DDBJ whole genome shotgun (WGS) entry which is preliminary data.</text>
</comment>
<gene>
    <name evidence="2" type="ORF">PGLA1383_LOCUS56595</name>
</gene>
<dbReference type="Proteomes" id="UP000654075">
    <property type="component" value="Unassembled WGS sequence"/>
</dbReference>
<protein>
    <submittedName>
        <fullName evidence="2">Uncharacterized protein</fullName>
    </submittedName>
</protein>
<feature type="region of interest" description="Disordered" evidence="1">
    <location>
        <begin position="1"/>
        <end position="55"/>
    </location>
</feature>
<sequence length="102" mass="10955">MSSIARMPGTPPGEVNSRKRAARSSLNELDGEEGDDEFLQASPPRQPNFNVNEATNPVSMEGIAALLRNEITPTATSIEDVRQGLQTLTIKLTYVQGASGQN</sequence>
<reference evidence="2" key="1">
    <citation type="submission" date="2021-02" db="EMBL/GenBank/DDBJ databases">
        <authorList>
            <person name="Dougan E. K."/>
            <person name="Rhodes N."/>
            <person name="Thang M."/>
            <person name="Chan C."/>
        </authorList>
    </citation>
    <scope>NUCLEOTIDE SEQUENCE</scope>
</reference>
<proteinExistence type="predicted"/>